<reference evidence="2 3" key="1">
    <citation type="journal article" date="2015" name="Genome Announc.">
        <title>Expanding the biotechnology potential of lactobacilli through comparative genomics of 213 strains and associated genera.</title>
        <authorList>
            <person name="Sun Z."/>
            <person name="Harris H.M."/>
            <person name="McCann A."/>
            <person name="Guo C."/>
            <person name="Argimon S."/>
            <person name="Zhang W."/>
            <person name="Yang X."/>
            <person name="Jeffery I.B."/>
            <person name="Cooney J.C."/>
            <person name="Kagawa T.F."/>
            <person name="Liu W."/>
            <person name="Song Y."/>
            <person name="Salvetti E."/>
            <person name="Wrobel A."/>
            <person name="Rasinkangas P."/>
            <person name="Parkhill J."/>
            <person name="Rea M.C."/>
            <person name="O'Sullivan O."/>
            <person name="Ritari J."/>
            <person name="Douillard F.P."/>
            <person name="Paul Ross R."/>
            <person name="Yang R."/>
            <person name="Briner A.E."/>
            <person name="Felis G.E."/>
            <person name="de Vos W.M."/>
            <person name="Barrangou R."/>
            <person name="Klaenhammer T.R."/>
            <person name="Caufield P.W."/>
            <person name="Cui Y."/>
            <person name="Zhang H."/>
            <person name="O'Toole P.W."/>
        </authorList>
    </citation>
    <scope>NUCLEOTIDE SEQUENCE [LARGE SCALE GENOMIC DNA]</scope>
    <source>
        <strain evidence="2 3">DSM 20515</strain>
    </source>
</reference>
<dbReference type="EMBL" id="AYYR01000124">
    <property type="protein sequence ID" value="KRM73749.1"/>
    <property type="molecule type" value="Genomic_DNA"/>
</dbReference>
<keyword evidence="1" id="KW-0472">Membrane</keyword>
<evidence type="ECO:0008006" key="4">
    <source>
        <dbReference type="Google" id="ProtNLM"/>
    </source>
</evidence>
<organism evidence="2 3">
    <name type="scientific">Secundilactobacillus collinoides DSM 20515 = JCM 1123</name>
    <dbReference type="NCBI Taxonomy" id="1423733"/>
    <lineage>
        <taxon>Bacteria</taxon>
        <taxon>Bacillati</taxon>
        <taxon>Bacillota</taxon>
        <taxon>Bacilli</taxon>
        <taxon>Lactobacillales</taxon>
        <taxon>Lactobacillaceae</taxon>
        <taxon>Secundilactobacillus</taxon>
    </lineage>
</organism>
<keyword evidence="1" id="KW-1133">Transmembrane helix</keyword>
<dbReference type="Pfam" id="PF12669">
    <property type="entry name" value="FeoB_associated"/>
    <property type="match status" value="1"/>
</dbReference>
<gene>
    <name evidence="2" type="ORF">FC82_GL001187</name>
</gene>
<dbReference type="PATRIC" id="fig|1423733.4.peg.1254"/>
<protein>
    <recommendedName>
        <fullName evidence="4">FeoB-associated Cys-rich membrane protein</fullName>
    </recommendedName>
</protein>
<evidence type="ECO:0000313" key="2">
    <source>
        <dbReference type="EMBL" id="KRM73749.1"/>
    </source>
</evidence>
<keyword evidence="1" id="KW-0812">Transmembrane</keyword>
<name>A0A0R2B418_SECCO</name>
<evidence type="ECO:0000256" key="1">
    <source>
        <dbReference type="SAM" id="Phobius"/>
    </source>
</evidence>
<comment type="caution">
    <text evidence="2">The sequence shown here is derived from an EMBL/GenBank/DDBJ whole genome shotgun (WGS) entry which is preliminary data.</text>
</comment>
<dbReference type="Proteomes" id="UP000051845">
    <property type="component" value="Unassembled WGS sequence"/>
</dbReference>
<feature type="transmembrane region" description="Helical" evidence="1">
    <location>
        <begin position="6"/>
        <end position="23"/>
    </location>
</feature>
<accession>A0A0R2B418</accession>
<dbReference type="AlphaFoldDB" id="A0A0R2B418"/>
<evidence type="ECO:0000313" key="3">
    <source>
        <dbReference type="Proteomes" id="UP000051845"/>
    </source>
</evidence>
<proteinExistence type="predicted"/>
<dbReference type="RefSeq" id="WP_153021039.1">
    <property type="nucleotide sequence ID" value="NZ_AYYR01000124.1"/>
</dbReference>
<sequence length="57" mass="6314">MSTIILAAIILGGVVYITYLRFFKKNHSGGCHDCEVVGCPLVDQAKMMQRNNTKKAE</sequence>